<reference evidence="2" key="1">
    <citation type="submission" date="2010-08" db="EMBL/GenBank/DDBJ databases">
        <title>Genome comparisons of Edwardsiella bacteria analysed using deep sequencing technology.</title>
        <authorList>
            <person name="van Soest J.J."/>
            <person name="Henkel C.V."/>
            <person name="Jansen H.J."/>
            <person name="van den Hondel C.A.M.J.J."/>
            <person name="Bloemberg G.V."/>
            <person name="Meijer A.H."/>
            <person name="Spaink H.P."/>
        </authorList>
    </citation>
    <scope>NUCLEOTIDE SEQUENCE [LARGE SCALE GENOMIC DNA]</scope>
    <source>
        <strain evidence="2">FL6-60</strain>
        <plasmid evidence="2">pFL6-60</plasmid>
    </source>
</reference>
<dbReference type="Pfam" id="PF06763">
    <property type="entry name" value="Minor_tail_Z"/>
    <property type="match status" value="1"/>
</dbReference>
<dbReference type="EMBL" id="CP002155">
    <property type="protein sequence ID" value="ADM43321.1"/>
    <property type="molecule type" value="Genomic_DNA"/>
</dbReference>
<reference evidence="1 2" key="2">
    <citation type="journal article" date="2011" name="BMC Immunol.">
        <title>Comparison of static immersion and intravenous injection systems for exposure of zebrafish embryos to the natural pathogen Edwardsiella tarda.</title>
        <authorList>
            <person name="van Soest J.J."/>
            <person name="Stockhammer O.W."/>
            <person name="Ordas A."/>
            <person name="Bloemberg G.V."/>
            <person name="Spaink H.P."/>
            <person name="Meijer A.H."/>
        </authorList>
    </citation>
    <scope>NUCLEOTIDE SEQUENCE [LARGE SCALE GENOMIC DNA]</scope>
    <source>
        <strain evidence="1 2">FL6-60</strain>
        <plasmid evidence="1">pFL6-60</plasmid>
    </source>
</reference>
<dbReference type="PATRIC" id="fig|718251.5.peg.3350"/>
<geneLocation type="plasmid" evidence="1 2">
    <name>pFL6-60</name>
</geneLocation>
<proteinExistence type="predicted"/>
<name>A0A0H3DXN6_EDWTF</name>
<evidence type="ECO:0000313" key="1">
    <source>
        <dbReference type="EMBL" id="ADM43321.1"/>
    </source>
</evidence>
<organism evidence="1 2">
    <name type="scientific">Edwardsiella tarda (strain FL6-60)</name>
    <dbReference type="NCBI Taxonomy" id="718251"/>
    <lineage>
        <taxon>Bacteria</taxon>
        <taxon>Pseudomonadati</taxon>
        <taxon>Pseudomonadota</taxon>
        <taxon>Gammaproteobacteria</taxon>
        <taxon>Enterobacterales</taxon>
        <taxon>Hafniaceae</taxon>
        <taxon>Edwardsiella</taxon>
    </lineage>
</organism>
<gene>
    <name evidence="1" type="ordered locus">ETAF_ple004</name>
</gene>
<dbReference type="HOGENOM" id="CLU_1413191_0_0_6"/>
<accession>A0A0H3DXN6</accession>
<dbReference type="AlphaFoldDB" id="A0A0H3DXN6"/>
<keyword evidence="2" id="KW-1185">Reference proteome</keyword>
<keyword evidence="1" id="KW-0614">Plasmid</keyword>
<dbReference type="KEGG" id="etd:ETAF_ple004"/>
<protein>
    <submittedName>
        <fullName evidence="1">Putative tail component of prophage protein</fullName>
    </submittedName>
</protein>
<evidence type="ECO:0000313" key="2">
    <source>
        <dbReference type="Proteomes" id="UP000002230"/>
    </source>
</evidence>
<dbReference type="Proteomes" id="UP000002230">
    <property type="component" value="Plasmid pFL6-60"/>
</dbReference>
<sequence>MALVKGMDRLEAVLRDLSDKAVPAAVRRASRKVAEAAMLRAAERVASKEKLPIDKVKRRMRLYTPRGGIAAYSKITVYRSAMPVINRGSPQLILGPRGRGHTGWRGSVLTAGGRSYPGSFLVYIPKYRHWQIMHRTAAAIAAKQRLMIDATREDMSGVLTQAFEMEKDNILSEMEDELGKQLTSQLKREMKR</sequence>
<dbReference type="InterPro" id="IPR010633">
    <property type="entry name" value="Phage_lambda_GpZ"/>
</dbReference>